<dbReference type="EMBL" id="JAPMLT010000001">
    <property type="protein sequence ID" value="MCX7568674.1"/>
    <property type="molecule type" value="Genomic_DNA"/>
</dbReference>
<keyword evidence="4" id="KW-1185">Reference proteome</keyword>
<sequence length="777" mass="81626">MNQKGMKFVSNLLATALILTTVVPTTFAETGTGSTETATSTTVTTGAAAPTDTQATNESAEQQVVVQEVPARIVVPVLDKVLVGNEATLQAKLVRANGTVVETATDEVALELVRGYSGRVTVTDQNGAPAKIVNGKYVVAAVDGIATFRISKSDAGIVNLRLSDLTNPSVSSPAQPLAVFVKLKSLSVSQTIAPTGSLLGNSSAKFVVKAMDSSYPSAGLGNYQVWLSLPAGSIGTAKVGEESLDTTPKPFTTSPDGEVTVTFTTPEMLPITGGTARVVVQDKAVSPTMLKTATYTYSPLGSLVLSPTIIATTGSLRPNETKELKLKATGRSNTTFGKVEVFLAVKKAVDGGTVTVNGRMVGETPEAFQTDDLGNMTIEYTASGLFPNGGTDTLQVFDSPISVRPKASASYTYASVSRVVFVPSRFVADTGTLQPAETKRLAVNVTGTNQKAFPYGKVWLSIAQTGGGGTAWVNGTELTNVPQEFTANQFGQVVVDYTAPAELPNGGTDTIKVQDKQVNPKSTSSISYTYTAMKEVIMPQYIAASGTLAPGTTKTVDLVVYDSKVQAMKNTPVYLTLNAQSKATAESGGVALTPGVPTLVRTDSTGSISIDYKTPMYLPAAALVDTILVQNQAVNPSITKKITYTYKGVNQLEASTSLIAKTGSLAAGTTIPKGPLHFVAWESKRINYTSPYTAVYLTASNSVTVDKETVGQAYVLVNGQSILLTKVPLEVITDNQGYVDVIYSTPSVLPSRSSTDTIRMQKAANSTSGSVFMRYTY</sequence>
<evidence type="ECO:0008006" key="5">
    <source>
        <dbReference type="Google" id="ProtNLM"/>
    </source>
</evidence>
<proteinExistence type="predicted"/>
<feature type="compositionally biased region" description="Low complexity" evidence="1">
    <location>
        <begin position="29"/>
        <end position="53"/>
    </location>
</feature>
<feature type="signal peptide" evidence="2">
    <location>
        <begin position="1"/>
        <end position="28"/>
    </location>
</feature>
<reference evidence="3 4" key="1">
    <citation type="submission" date="2022-11" db="EMBL/GenBank/DDBJ databases">
        <title>Study of microbial diversity in lake waters.</title>
        <authorList>
            <person name="Zhang J."/>
        </authorList>
    </citation>
    <scope>NUCLEOTIDE SEQUENCE [LARGE SCALE GENOMIC DNA]</scope>
    <source>
        <strain evidence="3 4">DT12</strain>
    </source>
</reference>
<comment type="caution">
    <text evidence="3">The sequence shown here is derived from an EMBL/GenBank/DDBJ whole genome shotgun (WGS) entry which is preliminary data.</text>
</comment>
<evidence type="ECO:0000256" key="1">
    <source>
        <dbReference type="SAM" id="MobiDB-lite"/>
    </source>
</evidence>
<evidence type="ECO:0000313" key="3">
    <source>
        <dbReference type="EMBL" id="MCX7568674.1"/>
    </source>
</evidence>
<feature type="chain" id="PRO_5046940558" description="Bacterial Ig domain-containing protein" evidence="2">
    <location>
        <begin position="29"/>
        <end position="777"/>
    </location>
</feature>
<gene>
    <name evidence="3" type="ORF">OS242_01650</name>
</gene>
<protein>
    <recommendedName>
        <fullName evidence="5">Bacterial Ig domain-containing protein</fullName>
    </recommendedName>
</protein>
<accession>A0ABT3WVL1</accession>
<name>A0ABT3WVL1_9BACL</name>
<feature type="region of interest" description="Disordered" evidence="1">
    <location>
        <begin position="29"/>
        <end position="58"/>
    </location>
</feature>
<evidence type="ECO:0000313" key="4">
    <source>
        <dbReference type="Proteomes" id="UP001208017"/>
    </source>
</evidence>
<evidence type="ECO:0000256" key="2">
    <source>
        <dbReference type="SAM" id="SignalP"/>
    </source>
</evidence>
<organism evidence="3 4">
    <name type="scientific">Tumebacillus lacus</name>
    <dbReference type="NCBI Taxonomy" id="2995335"/>
    <lineage>
        <taxon>Bacteria</taxon>
        <taxon>Bacillati</taxon>
        <taxon>Bacillota</taxon>
        <taxon>Bacilli</taxon>
        <taxon>Bacillales</taxon>
        <taxon>Alicyclobacillaceae</taxon>
        <taxon>Tumebacillus</taxon>
    </lineage>
</organism>
<dbReference type="Proteomes" id="UP001208017">
    <property type="component" value="Unassembled WGS sequence"/>
</dbReference>
<dbReference type="RefSeq" id="WP_267149914.1">
    <property type="nucleotide sequence ID" value="NZ_JAPMLT010000001.1"/>
</dbReference>
<keyword evidence="2" id="KW-0732">Signal</keyword>